<evidence type="ECO:0000313" key="3">
    <source>
        <dbReference type="RefSeq" id="XP_026277210.1"/>
    </source>
</evidence>
<feature type="signal peptide" evidence="1">
    <location>
        <begin position="1"/>
        <end position="23"/>
    </location>
</feature>
<organism evidence="2 3">
    <name type="scientific">Frankliniella occidentalis</name>
    <name type="common">Western flower thrips</name>
    <name type="synonym">Euthrips occidentalis</name>
    <dbReference type="NCBI Taxonomy" id="133901"/>
    <lineage>
        <taxon>Eukaryota</taxon>
        <taxon>Metazoa</taxon>
        <taxon>Ecdysozoa</taxon>
        <taxon>Arthropoda</taxon>
        <taxon>Hexapoda</taxon>
        <taxon>Insecta</taxon>
        <taxon>Pterygota</taxon>
        <taxon>Neoptera</taxon>
        <taxon>Paraneoptera</taxon>
        <taxon>Thysanoptera</taxon>
        <taxon>Terebrantia</taxon>
        <taxon>Thripoidea</taxon>
        <taxon>Thripidae</taxon>
        <taxon>Frankliniella</taxon>
    </lineage>
</organism>
<sequence length="106" mass="11444">MANKHTLALLCVVVLALASFANAAPQPFNLGKTVKKLYHKAKDFMTPTINCLKKAGATDAALGYLKECGQTKYFGKLAMFSCATTTYAPSDVKTMLKSSAKCFIKK</sequence>
<name>A0A6J1SD42_FRAOC</name>
<evidence type="ECO:0000256" key="1">
    <source>
        <dbReference type="SAM" id="SignalP"/>
    </source>
</evidence>
<proteinExistence type="predicted"/>
<keyword evidence="2" id="KW-1185">Reference proteome</keyword>
<dbReference type="KEGG" id="foc:113205708"/>
<dbReference type="Proteomes" id="UP000504606">
    <property type="component" value="Unplaced"/>
</dbReference>
<protein>
    <submittedName>
        <fullName evidence="3">Uncharacterized protein LOC113205708</fullName>
    </submittedName>
</protein>
<feature type="chain" id="PRO_5026707476" evidence="1">
    <location>
        <begin position="24"/>
        <end position="106"/>
    </location>
</feature>
<keyword evidence="1" id="KW-0732">Signal</keyword>
<dbReference type="GeneID" id="113205708"/>
<dbReference type="AlphaFoldDB" id="A0A6J1SD42"/>
<dbReference type="RefSeq" id="XP_026277210.1">
    <property type="nucleotide sequence ID" value="XM_026421425.2"/>
</dbReference>
<dbReference type="OrthoDB" id="8192242at2759"/>
<gene>
    <name evidence="3" type="primary">LOC113205708</name>
</gene>
<accession>A0A6J1SD42</accession>
<evidence type="ECO:0000313" key="2">
    <source>
        <dbReference type="Proteomes" id="UP000504606"/>
    </source>
</evidence>
<reference evidence="3" key="1">
    <citation type="submission" date="2025-08" db="UniProtKB">
        <authorList>
            <consortium name="RefSeq"/>
        </authorList>
    </citation>
    <scope>IDENTIFICATION</scope>
    <source>
        <tissue evidence="3">Whole organism</tissue>
    </source>
</reference>